<organism evidence="6 7">
    <name type="scientific">Liquorilactobacillus sucicola DSM 21376 = JCM 15457</name>
    <dbReference type="NCBI Taxonomy" id="1423806"/>
    <lineage>
        <taxon>Bacteria</taxon>
        <taxon>Bacillati</taxon>
        <taxon>Bacillota</taxon>
        <taxon>Bacilli</taxon>
        <taxon>Lactobacillales</taxon>
        <taxon>Lactobacillaceae</taxon>
        <taxon>Liquorilactobacillus</taxon>
    </lineage>
</organism>
<evidence type="ECO:0000256" key="4">
    <source>
        <dbReference type="PROSITE-ProRule" id="PRU00236"/>
    </source>
</evidence>
<keyword evidence="2" id="KW-0808">Transferase</keyword>
<dbReference type="PROSITE" id="PS50305">
    <property type="entry name" value="SIRTUIN"/>
    <property type="match status" value="1"/>
</dbReference>
<dbReference type="InterPro" id="IPR029035">
    <property type="entry name" value="DHS-like_NAD/FAD-binding_dom"/>
</dbReference>
<evidence type="ECO:0000259" key="5">
    <source>
        <dbReference type="PROSITE" id="PS50305"/>
    </source>
</evidence>
<dbReference type="Proteomes" id="UP000050961">
    <property type="component" value="Unassembled WGS sequence"/>
</dbReference>
<keyword evidence="3" id="KW-0520">NAD</keyword>
<dbReference type="PANTHER" id="PTHR11085:SF10">
    <property type="entry name" value="NAD-DEPENDENT PROTEIN DEACYLASE SIRTUIN-5, MITOCHONDRIAL-RELATED"/>
    <property type="match status" value="1"/>
</dbReference>
<gene>
    <name evidence="6" type="ORF">FD15_GL002173</name>
</gene>
<dbReference type="EC" id="2.3.1.286" evidence="1"/>
<comment type="caution">
    <text evidence="6">The sequence shown here is derived from an EMBL/GenBank/DDBJ whole genome shotgun (WGS) entry which is preliminary data.</text>
</comment>
<dbReference type="RefSeq" id="WP_051993245.1">
    <property type="nucleotide sequence ID" value="NZ_AYZF01000017.1"/>
</dbReference>
<dbReference type="STRING" id="1423806.FD15_GL002173"/>
<name>A0A023CVW0_9LACO</name>
<dbReference type="Pfam" id="PF02146">
    <property type="entry name" value="SIR2"/>
    <property type="match status" value="1"/>
</dbReference>
<dbReference type="GO" id="GO:0070403">
    <property type="term" value="F:NAD+ binding"/>
    <property type="evidence" value="ECO:0007669"/>
    <property type="project" value="InterPro"/>
</dbReference>
<dbReference type="GO" id="GO:0017136">
    <property type="term" value="F:histone deacetylase activity, NAD-dependent"/>
    <property type="evidence" value="ECO:0007669"/>
    <property type="project" value="TreeGrafter"/>
</dbReference>
<accession>A0A023CVW0</accession>
<dbReference type="Gene3D" id="3.30.1600.10">
    <property type="entry name" value="SIR2/SIRT2 'Small Domain"/>
    <property type="match status" value="1"/>
</dbReference>
<sequence>MARDENILRLAKAILEAHKTIIFTGAGVSTSSGYPDLEGMQKITRGDRYFNGDLLELLTNRFARNNPKEFYRLYRKTHFRVKNSPSPTHKIISMLQADKLLAGVITMNLDHLHTLAGSKSVVEYWGSINDNYCVAQHHYFDMSFIATHKIPHCPQDGSLILPVFVERNMVALRKELIHGEKAIDAADLLIVCGTKAAHGIQGHPHKIAVINMEPIELENQADIVVHAPVDQVFSQLVTLLYHAKF</sequence>
<evidence type="ECO:0000313" key="6">
    <source>
        <dbReference type="EMBL" id="KRN05610.1"/>
    </source>
</evidence>
<dbReference type="eggNOG" id="COG0846">
    <property type="taxonomic scope" value="Bacteria"/>
</dbReference>
<dbReference type="PANTHER" id="PTHR11085">
    <property type="entry name" value="NAD-DEPENDENT PROTEIN DEACYLASE SIRTUIN-5, MITOCHONDRIAL-RELATED"/>
    <property type="match status" value="1"/>
</dbReference>
<evidence type="ECO:0000256" key="2">
    <source>
        <dbReference type="ARBA" id="ARBA00022679"/>
    </source>
</evidence>
<dbReference type="EMBL" id="AYZF01000017">
    <property type="protein sequence ID" value="KRN05610.1"/>
    <property type="molecule type" value="Genomic_DNA"/>
</dbReference>
<dbReference type="InterPro" id="IPR003000">
    <property type="entry name" value="Sirtuin"/>
</dbReference>
<protein>
    <recommendedName>
        <fullName evidence="1">protein acetyllysine N-acetyltransferase</fullName>
        <ecNumber evidence="1">2.3.1.286</ecNumber>
    </recommendedName>
</protein>
<keyword evidence="7" id="KW-1185">Reference proteome</keyword>
<dbReference type="SUPFAM" id="SSF52467">
    <property type="entry name" value="DHS-like NAD/FAD-binding domain"/>
    <property type="match status" value="1"/>
</dbReference>
<dbReference type="AlphaFoldDB" id="A0A023CVW0"/>
<dbReference type="InterPro" id="IPR026590">
    <property type="entry name" value="Ssirtuin_cat_dom"/>
</dbReference>
<evidence type="ECO:0000313" key="7">
    <source>
        <dbReference type="Proteomes" id="UP000050961"/>
    </source>
</evidence>
<dbReference type="OrthoDB" id="9800582at2"/>
<evidence type="ECO:0000256" key="1">
    <source>
        <dbReference type="ARBA" id="ARBA00012928"/>
    </source>
</evidence>
<comment type="caution">
    <text evidence="4">Lacks conserved residue(s) required for the propagation of feature annotation.</text>
</comment>
<feature type="domain" description="Deacetylase sirtuin-type" evidence="5">
    <location>
        <begin position="1"/>
        <end position="243"/>
    </location>
</feature>
<reference evidence="6 7" key="1">
    <citation type="journal article" date="2015" name="Genome Announc.">
        <title>Expanding the biotechnology potential of lactobacilli through comparative genomics of 213 strains and associated genera.</title>
        <authorList>
            <person name="Sun Z."/>
            <person name="Harris H.M."/>
            <person name="McCann A."/>
            <person name="Guo C."/>
            <person name="Argimon S."/>
            <person name="Zhang W."/>
            <person name="Yang X."/>
            <person name="Jeffery I.B."/>
            <person name="Cooney J.C."/>
            <person name="Kagawa T.F."/>
            <person name="Liu W."/>
            <person name="Song Y."/>
            <person name="Salvetti E."/>
            <person name="Wrobel A."/>
            <person name="Rasinkangas P."/>
            <person name="Parkhill J."/>
            <person name="Rea M.C."/>
            <person name="O'Sullivan O."/>
            <person name="Ritari J."/>
            <person name="Douillard F.P."/>
            <person name="Paul Ross R."/>
            <person name="Yang R."/>
            <person name="Briner A.E."/>
            <person name="Felis G.E."/>
            <person name="de Vos W.M."/>
            <person name="Barrangou R."/>
            <person name="Klaenhammer T.R."/>
            <person name="Caufield P.W."/>
            <person name="Cui Y."/>
            <person name="Zhang H."/>
            <person name="O'Toole P.W."/>
        </authorList>
    </citation>
    <scope>NUCLEOTIDE SEQUENCE [LARGE SCALE GENOMIC DNA]</scope>
    <source>
        <strain evidence="6 7">DSM 21376</strain>
    </source>
</reference>
<dbReference type="Gene3D" id="3.40.50.1220">
    <property type="entry name" value="TPP-binding domain"/>
    <property type="match status" value="1"/>
</dbReference>
<dbReference type="InterPro" id="IPR050134">
    <property type="entry name" value="NAD-dep_sirtuin_deacylases"/>
</dbReference>
<evidence type="ECO:0000256" key="3">
    <source>
        <dbReference type="ARBA" id="ARBA00023027"/>
    </source>
</evidence>
<dbReference type="InterPro" id="IPR026591">
    <property type="entry name" value="Sirtuin_cat_small_dom_sf"/>
</dbReference>
<dbReference type="PATRIC" id="fig|1423806.3.peg.2219"/>
<proteinExistence type="predicted"/>